<sequence>MTVLFLHPDLGIGGAERAIVDAAMAAKSIGYDVEIITNYHDHSHCFEETANGTLKVTPVFQWLPRTTFGKITAVWAFVKMVLAAIWICLFRRSQAELIFVDQVSAPLPILRLFGFKVATVFYGHFPDMLLASHASTMRRAYRSFVDKFEELTTVVADVIVVNSNFTAETFKKTFKSLHSRELKVLYPVPNFDNLYFVLVSTGKVIFLSINRYERKKNISLSLRSLGDIRPNDVQLVHVGGYDSRVKENVEHYRELFDLISEQVTLLRSCTSDVKALLIAASHAVIYTPHREHFGIVPIEAMFLWRPVIALNSGGPKETIIAGKTGFLCDCEPEDKTVRDISGYMARLVI</sequence>
<evidence type="ECO:0000256" key="5">
    <source>
        <dbReference type="ARBA" id="ARBA00022824"/>
    </source>
</evidence>
<keyword evidence="6 10" id="KW-1133">Transmembrane helix</keyword>
<dbReference type="InterPro" id="IPR028098">
    <property type="entry name" value="Glyco_trans_4-like_N"/>
</dbReference>
<dbReference type="GO" id="GO:0005789">
    <property type="term" value="C:endoplasmic reticulum membrane"/>
    <property type="evidence" value="ECO:0007669"/>
    <property type="project" value="UniProtKB-SubCell"/>
</dbReference>
<dbReference type="InterPro" id="IPR001296">
    <property type="entry name" value="Glyco_trans_1"/>
</dbReference>
<dbReference type="OrthoDB" id="448893at2759"/>
<protein>
    <recommendedName>
        <fullName evidence="10">Alpha-1,3/1,6-mannosyltransferase ALG2</fullName>
        <ecNumber evidence="10">2.4.1.132</ecNumber>
        <ecNumber evidence="10">2.4.1.257</ecNumber>
    </recommendedName>
    <alternativeName>
        <fullName evidence="10">GDP-Man:Man(1)GlcNAc(2)-PP-Dol alpha-1,3-mannosyltransferase</fullName>
    </alternativeName>
</protein>
<evidence type="ECO:0000256" key="7">
    <source>
        <dbReference type="ARBA" id="ARBA00023136"/>
    </source>
</evidence>
<keyword evidence="7 10" id="KW-0472">Membrane</keyword>
<dbReference type="GO" id="GO:0004378">
    <property type="term" value="F:GDP-Man:Man(1)GlcNAc(2)-PP-Dol alpha-1,3-mannosyltransferase activity"/>
    <property type="evidence" value="ECO:0007669"/>
    <property type="project" value="UniProtKB-UniRule"/>
</dbReference>
<comment type="catalytic activity">
    <reaction evidence="9 10">
        <text>an alpha-D-Man-(1-&gt;3)-beta-D-Man-(1-&gt;4)-beta-D-GlcNAc-(1-&gt;4)-alpha-D-GlcNAc-diphospho-di-trans,poly-cis-dolichol + GDP-alpha-D-mannose = an alpha-D-Man-(1-&gt;3)-[alpha-D-Man-(1-&gt;6)]-beta-D-Man-(1-&gt;4)-beta-D-GlcNAc-(1-&gt;4)-alpha-D-GlcNAc-diphospho-di-trans,poly-cis-dolichol + GDP + H(+)</text>
        <dbReference type="Rhea" id="RHEA:29519"/>
        <dbReference type="Rhea" id="RHEA-COMP:19513"/>
        <dbReference type="Rhea" id="RHEA-COMP:19515"/>
        <dbReference type="ChEBI" id="CHEBI:15378"/>
        <dbReference type="ChEBI" id="CHEBI:57527"/>
        <dbReference type="ChEBI" id="CHEBI:58189"/>
        <dbReference type="ChEBI" id="CHEBI:132510"/>
        <dbReference type="ChEBI" id="CHEBI:132511"/>
        <dbReference type="EC" id="2.4.1.257"/>
    </reaction>
    <physiologicalReaction direction="left-to-right" evidence="9 10">
        <dbReference type="Rhea" id="RHEA:29520"/>
    </physiologicalReaction>
</comment>
<keyword evidence="2 10" id="KW-0328">Glycosyltransferase</keyword>
<keyword evidence="14" id="KW-1185">Reference proteome</keyword>
<dbReference type="WBParaSite" id="SSLN_0000994501-mRNA-1">
    <property type="protein sequence ID" value="SSLN_0000994501-mRNA-1"/>
    <property type="gene ID" value="SSLN_0000994501"/>
</dbReference>
<evidence type="ECO:0000259" key="12">
    <source>
        <dbReference type="Pfam" id="PF13439"/>
    </source>
</evidence>
<evidence type="ECO:0000256" key="3">
    <source>
        <dbReference type="ARBA" id="ARBA00022679"/>
    </source>
</evidence>
<feature type="domain" description="Glycosyltransferase subfamily 4-like N-terminal" evidence="12">
    <location>
        <begin position="12"/>
        <end position="186"/>
    </location>
</feature>
<evidence type="ECO:0000256" key="4">
    <source>
        <dbReference type="ARBA" id="ARBA00022692"/>
    </source>
</evidence>
<dbReference type="UniPathway" id="UPA00378"/>
<comment type="function">
    <text evidence="10">Mannosylates Man(2)GlcNAc(2)-dolichol diphosphate and Man(1)GlcNAc(2)-dolichol diphosphate to form Man(3)GlcNAc(2)-dolichol diphosphate.</text>
</comment>
<evidence type="ECO:0000313" key="13">
    <source>
        <dbReference type="EMBL" id="VDL95968.1"/>
    </source>
</evidence>
<organism evidence="15">
    <name type="scientific">Schistocephalus solidus</name>
    <name type="common">Tapeworm</name>
    <dbReference type="NCBI Taxonomy" id="70667"/>
    <lineage>
        <taxon>Eukaryota</taxon>
        <taxon>Metazoa</taxon>
        <taxon>Spiralia</taxon>
        <taxon>Lophotrochozoa</taxon>
        <taxon>Platyhelminthes</taxon>
        <taxon>Cestoda</taxon>
        <taxon>Eucestoda</taxon>
        <taxon>Diphyllobothriidea</taxon>
        <taxon>Diphyllobothriidae</taxon>
        <taxon>Schistocephalus</taxon>
    </lineage>
</organism>
<evidence type="ECO:0000256" key="1">
    <source>
        <dbReference type="ARBA" id="ARBA00004922"/>
    </source>
</evidence>
<feature type="transmembrane region" description="Helical" evidence="10">
    <location>
        <begin position="109"/>
        <end position="125"/>
    </location>
</feature>
<dbReference type="STRING" id="70667.A0A183SZD5"/>
<keyword evidence="5" id="KW-0256">Endoplasmic reticulum</keyword>
<dbReference type="Pfam" id="PF00534">
    <property type="entry name" value="Glycos_transf_1"/>
    <property type="match status" value="1"/>
</dbReference>
<dbReference type="GO" id="GO:0102704">
    <property type="term" value="F:GDP-Man:Man(2)GlcNAc(2)-PP-Dol alpha-1,6-mannosyltransferase activity"/>
    <property type="evidence" value="ECO:0007669"/>
    <property type="project" value="UniProtKB-UniRule"/>
</dbReference>
<reference evidence="13 14" key="2">
    <citation type="submission" date="2018-11" db="EMBL/GenBank/DDBJ databases">
        <authorList>
            <consortium name="Pathogen Informatics"/>
        </authorList>
    </citation>
    <scope>NUCLEOTIDE SEQUENCE [LARGE SCALE GENOMIC DNA]</scope>
    <source>
        <strain evidence="13 14">NST_G2</strain>
    </source>
</reference>
<feature type="domain" description="Glycosyl transferase family 1" evidence="11">
    <location>
        <begin position="201"/>
        <end position="339"/>
    </location>
</feature>
<dbReference type="PANTHER" id="PTHR45918:SF1">
    <property type="entry name" value="ALPHA-1,3_1,6-MANNOSYLTRANSFERASE ALG2"/>
    <property type="match status" value="1"/>
</dbReference>
<feature type="transmembrane region" description="Helical" evidence="10">
    <location>
        <begin position="68"/>
        <end position="89"/>
    </location>
</feature>
<evidence type="ECO:0000313" key="15">
    <source>
        <dbReference type="WBParaSite" id="SSLN_0000994501-mRNA-1"/>
    </source>
</evidence>
<name>A0A183SZD5_SCHSO</name>
<accession>A0A183SZD5</accession>
<comment type="pathway">
    <text evidence="1 10">Protein modification; protein glycosylation.</text>
</comment>
<gene>
    <name evidence="13" type="ORF">SSLN_LOCUS9583</name>
</gene>
<dbReference type="AlphaFoldDB" id="A0A183SZD5"/>
<evidence type="ECO:0000256" key="2">
    <source>
        <dbReference type="ARBA" id="ARBA00022676"/>
    </source>
</evidence>
<dbReference type="PANTHER" id="PTHR45918">
    <property type="entry name" value="ALPHA-1,3/1,6-MANNOSYLTRANSFERASE ALG2"/>
    <property type="match status" value="1"/>
</dbReference>
<dbReference type="InterPro" id="IPR027054">
    <property type="entry name" value="ALG2"/>
</dbReference>
<comment type="similarity">
    <text evidence="10">Belongs to the glycosyltransferase group 1 family.</text>
</comment>
<comment type="catalytic activity">
    <reaction evidence="8 10">
        <text>a beta-D-Man-(1-&gt;4)-beta-D-GlcNAc-(1-&gt;4)-alpha-D-GlcNAc-diphospho-di-trans,poly-cis-dolichol + GDP-alpha-D-mannose = an alpha-D-Man-(1-&gt;3)-beta-D-Man-(1-&gt;4)-beta-D-GlcNAc-(1-&gt;4)-alpha-D-GlcNAc-diphospho-di-trans,poly-cis-dolichol + GDP + H(+)</text>
        <dbReference type="Rhea" id="RHEA:29515"/>
        <dbReference type="Rhea" id="RHEA-COMP:19511"/>
        <dbReference type="Rhea" id="RHEA-COMP:19513"/>
        <dbReference type="ChEBI" id="CHEBI:15378"/>
        <dbReference type="ChEBI" id="CHEBI:57527"/>
        <dbReference type="ChEBI" id="CHEBI:58189"/>
        <dbReference type="ChEBI" id="CHEBI:58472"/>
        <dbReference type="ChEBI" id="CHEBI:132510"/>
        <dbReference type="EC" id="2.4.1.132"/>
    </reaction>
    <physiologicalReaction direction="left-to-right" evidence="8 10">
        <dbReference type="Rhea" id="RHEA:29516"/>
    </physiologicalReaction>
</comment>
<dbReference type="Gene3D" id="3.40.50.2000">
    <property type="entry name" value="Glycogen Phosphorylase B"/>
    <property type="match status" value="2"/>
</dbReference>
<dbReference type="EMBL" id="UYSU01035327">
    <property type="protein sequence ID" value="VDL95968.1"/>
    <property type="molecule type" value="Genomic_DNA"/>
</dbReference>
<reference evidence="15" key="1">
    <citation type="submission" date="2016-06" db="UniProtKB">
        <authorList>
            <consortium name="WormBaseParasite"/>
        </authorList>
    </citation>
    <scope>IDENTIFICATION</scope>
</reference>
<dbReference type="EC" id="2.4.1.132" evidence="10"/>
<evidence type="ECO:0000256" key="6">
    <source>
        <dbReference type="ARBA" id="ARBA00022989"/>
    </source>
</evidence>
<keyword evidence="4 10" id="KW-0812">Transmembrane</keyword>
<evidence type="ECO:0000256" key="10">
    <source>
        <dbReference type="RuleBase" id="RU367136"/>
    </source>
</evidence>
<evidence type="ECO:0000259" key="11">
    <source>
        <dbReference type="Pfam" id="PF00534"/>
    </source>
</evidence>
<dbReference type="Proteomes" id="UP000275846">
    <property type="component" value="Unassembled WGS sequence"/>
</dbReference>
<evidence type="ECO:0000256" key="8">
    <source>
        <dbReference type="ARBA" id="ARBA00045103"/>
    </source>
</evidence>
<dbReference type="EC" id="2.4.1.257" evidence="10"/>
<comment type="subcellular location">
    <subcellularLocation>
        <location evidence="10">Endoplasmic reticulum membrane</location>
        <topology evidence="10">Single-pass membrane protein</topology>
    </subcellularLocation>
</comment>
<dbReference type="Pfam" id="PF13439">
    <property type="entry name" value="Glyco_transf_4"/>
    <property type="match status" value="1"/>
</dbReference>
<dbReference type="SUPFAM" id="SSF53756">
    <property type="entry name" value="UDP-Glycosyltransferase/glycogen phosphorylase"/>
    <property type="match status" value="1"/>
</dbReference>
<proteinExistence type="inferred from homology"/>
<keyword evidence="3 10" id="KW-0808">Transferase</keyword>
<evidence type="ECO:0000313" key="14">
    <source>
        <dbReference type="Proteomes" id="UP000275846"/>
    </source>
</evidence>
<evidence type="ECO:0000256" key="9">
    <source>
        <dbReference type="ARBA" id="ARBA00045104"/>
    </source>
</evidence>